<comment type="caution">
    <text evidence="5">The sequence shown here is derived from an EMBL/GenBank/DDBJ whole genome shotgun (WGS) entry which is preliminary data.</text>
</comment>
<dbReference type="Pfam" id="PF00505">
    <property type="entry name" value="HMG_box"/>
    <property type="match status" value="1"/>
</dbReference>
<feature type="compositionally biased region" description="Basic and acidic residues" evidence="3">
    <location>
        <begin position="348"/>
        <end position="365"/>
    </location>
</feature>
<dbReference type="GO" id="GO:0005634">
    <property type="term" value="C:nucleus"/>
    <property type="evidence" value="ECO:0007669"/>
    <property type="project" value="UniProtKB-UniRule"/>
</dbReference>
<feature type="region of interest" description="Disordered" evidence="3">
    <location>
        <begin position="119"/>
        <end position="146"/>
    </location>
</feature>
<name>A0A9P4JV13_9PLEO</name>
<keyword evidence="1 2" id="KW-0238">DNA-binding</keyword>
<evidence type="ECO:0000259" key="4">
    <source>
        <dbReference type="PROSITE" id="PS50118"/>
    </source>
</evidence>
<sequence>MSASRKNQPRLLLPRTNSVISTSDSLHRNIHRSHTNNADQVIVSLTNLQKGLSHVQDGINDLLGAYMKHTSSILAGESGQLESLQFPLNIEGLANATQAANHQAAAAMAAAGAAGASGVAAAAGDGTKRKRKRDKKERDPNAPKRPLTAAFLYGQHARPIVKRDLEANLPPDAKLPSNAVNLEVTKRWNAMPEEDKELWRASYRSSMEKFKEDLKEYEAKTGAKLAEVHEEDEATDEAEVGAVDTDADASDDSDNEGDHGAGKAPSPPPVANTKTPRANKRQKTTVAATPQTNGNAASTPVPIAAAPPISHVPVPVGMGMPVRPSFGSVVPLPVSSAVELPTAAPTPAKKEKAKKDKKDREKEKAATPAKSPEKKKARSTRQQEAAENAENHEATTAAPEKEKRKRDSRKRKSEGVNAA</sequence>
<evidence type="ECO:0000313" key="5">
    <source>
        <dbReference type="EMBL" id="KAF2206086.1"/>
    </source>
</evidence>
<dbReference type="Gene3D" id="1.10.30.10">
    <property type="entry name" value="High mobility group box domain"/>
    <property type="match status" value="1"/>
</dbReference>
<keyword evidence="6" id="KW-1185">Reference proteome</keyword>
<dbReference type="PANTHER" id="PTHR48112">
    <property type="entry name" value="HIGH MOBILITY GROUP PROTEIN DSP1"/>
    <property type="match status" value="1"/>
</dbReference>
<dbReference type="PANTHER" id="PTHR48112:SF22">
    <property type="entry name" value="MITOCHONDRIAL TRANSCRIPTION FACTOR A, ISOFORM B"/>
    <property type="match status" value="1"/>
</dbReference>
<dbReference type="SUPFAM" id="SSF47095">
    <property type="entry name" value="HMG-box"/>
    <property type="match status" value="1"/>
</dbReference>
<evidence type="ECO:0000256" key="3">
    <source>
        <dbReference type="SAM" id="MobiDB-lite"/>
    </source>
</evidence>
<keyword evidence="2" id="KW-0539">Nucleus</keyword>
<dbReference type="EMBL" id="ML993846">
    <property type="protein sequence ID" value="KAF2206086.1"/>
    <property type="molecule type" value="Genomic_DNA"/>
</dbReference>
<organism evidence="5 6">
    <name type="scientific">Delitschia confertaspora ATCC 74209</name>
    <dbReference type="NCBI Taxonomy" id="1513339"/>
    <lineage>
        <taxon>Eukaryota</taxon>
        <taxon>Fungi</taxon>
        <taxon>Dikarya</taxon>
        <taxon>Ascomycota</taxon>
        <taxon>Pezizomycotina</taxon>
        <taxon>Dothideomycetes</taxon>
        <taxon>Pleosporomycetidae</taxon>
        <taxon>Pleosporales</taxon>
        <taxon>Delitschiaceae</taxon>
        <taxon>Delitschia</taxon>
    </lineage>
</organism>
<evidence type="ECO:0000313" key="6">
    <source>
        <dbReference type="Proteomes" id="UP000799536"/>
    </source>
</evidence>
<dbReference type="InterPro" id="IPR036910">
    <property type="entry name" value="HMG_box_dom_sf"/>
</dbReference>
<evidence type="ECO:0000256" key="2">
    <source>
        <dbReference type="PROSITE-ProRule" id="PRU00267"/>
    </source>
</evidence>
<accession>A0A9P4JV13</accession>
<dbReference type="OrthoDB" id="5550281at2759"/>
<dbReference type="InterPro" id="IPR050342">
    <property type="entry name" value="HMGB"/>
</dbReference>
<gene>
    <name evidence="5" type="ORF">GQ43DRAFT_436506</name>
</gene>
<evidence type="ECO:0000256" key="1">
    <source>
        <dbReference type="ARBA" id="ARBA00023125"/>
    </source>
</evidence>
<feature type="domain" description="HMG box" evidence="4">
    <location>
        <begin position="143"/>
        <end position="218"/>
    </location>
</feature>
<feature type="compositionally biased region" description="Basic residues" evidence="3">
    <location>
        <begin position="403"/>
        <end position="412"/>
    </location>
</feature>
<dbReference type="PROSITE" id="PS50118">
    <property type="entry name" value="HMG_BOX_2"/>
    <property type="match status" value="1"/>
</dbReference>
<dbReference type="Proteomes" id="UP000799536">
    <property type="component" value="Unassembled WGS sequence"/>
</dbReference>
<dbReference type="GO" id="GO:0003677">
    <property type="term" value="F:DNA binding"/>
    <property type="evidence" value="ECO:0007669"/>
    <property type="project" value="UniProtKB-UniRule"/>
</dbReference>
<proteinExistence type="predicted"/>
<dbReference type="InterPro" id="IPR009071">
    <property type="entry name" value="HMG_box_dom"/>
</dbReference>
<protein>
    <recommendedName>
        <fullName evidence="4">HMG box domain-containing protein</fullName>
    </recommendedName>
</protein>
<feature type="compositionally biased region" description="Low complexity" evidence="3">
    <location>
        <begin position="312"/>
        <end position="324"/>
    </location>
</feature>
<feature type="compositionally biased region" description="Acidic residues" evidence="3">
    <location>
        <begin position="229"/>
        <end position="255"/>
    </location>
</feature>
<feature type="DNA-binding region" description="HMG box" evidence="2">
    <location>
        <begin position="143"/>
        <end position="218"/>
    </location>
</feature>
<dbReference type="SMART" id="SM00398">
    <property type="entry name" value="HMG"/>
    <property type="match status" value="1"/>
</dbReference>
<dbReference type="AlphaFoldDB" id="A0A9P4JV13"/>
<feature type="region of interest" description="Disordered" evidence="3">
    <location>
        <begin position="227"/>
        <end position="419"/>
    </location>
</feature>
<reference evidence="5" key="1">
    <citation type="journal article" date="2020" name="Stud. Mycol.">
        <title>101 Dothideomycetes genomes: a test case for predicting lifestyles and emergence of pathogens.</title>
        <authorList>
            <person name="Haridas S."/>
            <person name="Albert R."/>
            <person name="Binder M."/>
            <person name="Bloem J."/>
            <person name="Labutti K."/>
            <person name="Salamov A."/>
            <person name="Andreopoulos B."/>
            <person name="Baker S."/>
            <person name="Barry K."/>
            <person name="Bills G."/>
            <person name="Bluhm B."/>
            <person name="Cannon C."/>
            <person name="Castanera R."/>
            <person name="Culley D."/>
            <person name="Daum C."/>
            <person name="Ezra D."/>
            <person name="Gonzalez J."/>
            <person name="Henrissat B."/>
            <person name="Kuo A."/>
            <person name="Liang C."/>
            <person name="Lipzen A."/>
            <person name="Lutzoni F."/>
            <person name="Magnuson J."/>
            <person name="Mondo S."/>
            <person name="Nolan M."/>
            <person name="Ohm R."/>
            <person name="Pangilinan J."/>
            <person name="Park H.-J."/>
            <person name="Ramirez L."/>
            <person name="Alfaro M."/>
            <person name="Sun H."/>
            <person name="Tritt A."/>
            <person name="Yoshinaga Y."/>
            <person name="Zwiers L.-H."/>
            <person name="Turgeon B."/>
            <person name="Goodwin S."/>
            <person name="Spatafora J."/>
            <person name="Crous P."/>
            <person name="Grigoriev I."/>
        </authorList>
    </citation>
    <scope>NUCLEOTIDE SEQUENCE</scope>
    <source>
        <strain evidence="5">ATCC 74209</strain>
    </source>
</reference>
<feature type="compositionally biased region" description="Polar residues" evidence="3">
    <location>
        <begin position="284"/>
        <end position="298"/>
    </location>
</feature>